<protein>
    <recommendedName>
        <fullName evidence="4">Transmembrane protein</fullName>
    </recommendedName>
</protein>
<gene>
    <name evidence="2" type="ORF">HRQ87_18140</name>
</gene>
<organism evidence="2 3">
    <name type="scientific">Parasulfitobacter algicola</name>
    <dbReference type="NCBI Taxonomy" id="2614809"/>
    <lineage>
        <taxon>Bacteria</taxon>
        <taxon>Pseudomonadati</taxon>
        <taxon>Pseudomonadota</taxon>
        <taxon>Alphaproteobacteria</taxon>
        <taxon>Rhodobacterales</taxon>
        <taxon>Roseobacteraceae</taxon>
        <taxon>Parasulfitobacter</taxon>
    </lineage>
</organism>
<dbReference type="EMBL" id="JABUFE010000016">
    <property type="protein sequence ID" value="NSX56707.1"/>
    <property type="molecule type" value="Genomic_DNA"/>
</dbReference>
<evidence type="ECO:0000256" key="1">
    <source>
        <dbReference type="SAM" id="Phobius"/>
    </source>
</evidence>
<feature type="transmembrane region" description="Helical" evidence="1">
    <location>
        <begin position="94"/>
        <end position="116"/>
    </location>
</feature>
<keyword evidence="1" id="KW-0812">Transmembrane</keyword>
<keyword evidence="1" id="KW-0472">Membrane</keyword>
<keyword evidence="1" id="KW-1133">Transmembrane helix</keyword>
<evidence type="ECO:0000313" key="3">
    <source>
        <dbReference type="Proteomes" id="UP000777935"/>
    </source>
</evidence>
<evidence type="ECO:0008006" key="4">
    <source>
        <dbReference type="Google" id="ProtNLM"/>
    </source>
</evidence>
<sequence>MLRILGAFFFLWGLADLILFRLEGIDIYAVMGIRVPELIFPFTNIIACAIGVGLTTIHYQFAPKDAYYDAVIGTSGETEIPAEKPPVKQSFLRILSAFLWGGAASIICLIAVYHIAPGAFLSSPQGSGIGNKTITFVTEAQPWKGPPFLGLIALIVWTVLLFIGSYLLRLRGFLSGIVMLFGAASVSFVFAVSVVKYPRFGSAVYSEKYVNQLHSRMGYPGGLPAGWMPWHNQSRSNLQDLR</sequence>
<name>A0ABX2IZK6_9RHOB</name>
<feature type="transmembrane region" description="Helical" evidence="1">
    <location>
        <begin position="173"/>
        <end position="195"/>
    </location>
</feature>
<feature type="transmembrane region" description="Helical" evidence="1">
    <location>
        <begin position="39"/>
        <end position="59"/>
    </location>
</feature>
<comment type="caution">
    <text evidence="2">The sequence shown here is derived from an EMBL/GenBank/DDBJ whole genome shotgun (WGS) entry which is preliminary data.</text>
</comment>
<accession>A0ABX2IZK6</accession>
<feature type="transmembrane region" description="Helical" evidence="1">
    <location>
        <begin position="148"/>
        <end position="168"/>
    </location>
</feature>
<dbReference type="Proteomes" id="UP000777935">
    <property type="component" value="Unassembled WGS sequence"/>
</dbReference>
<evidence type="ECO:0000313" key="2">
    <source>
        <dbReference type="EMBL" id="NSX56707.1"/>
    </source>
</evidence>
<dbReference type="RefSeq" id="WP_174139858.1">
    <property type="nucleotide sequence ID" value="NZ_JABUFE010000016.1"/>
</dbReference>
<proteinExistence type="predicted"/>
<reference evidence="2 3" key="1">
    <citation type="submission" date="2020-06" db="EMBL/GenBank/DDBJ databases">
        <title>Sulfitobacter algicola sp. nov., isolated from green algae.</title>
        <authorList>
            <person name="Wang C."/>
        </authorList>
    </citation>
    <scope>NUCLEOTIDE SEQUENCE [LARGE SCALE GENOMIC DNA]</scope>
    <source>
        <strain evidence="2 3">1151</strain>
    </source>
</reference>
<keyword evidence="3" id="KW-1185">Reference proteome</keyword>